<sequence length="148" mass="16961">MDSIHWDKPYPFCANIQVEPKHIDSLGHVNNVVYVSWLEHCAWQHANSLGIDLNDYHRLNRAMVVVRHELNYLASAFAEDQLIMATWITQSDLRLKLRRQFQLIRPADGCTLLRAATDFVCIELSSGTPKRMPPLFAEAYGKALQLQA</sequence>
<comment type="caution">
    <text evidence="2">The sequence shown here is derived from an EMBL/GenBank/DDBJ whole genome shotgun (WGS) entry which is preliminary data.</text>
</comment>
<gene>
    <name evidence="2" type="ORF">LX59_00252</name>
</gene>
<evidence type="ECO:0000313" key="3">
    <source>
        <dbReference type="Proteomes" id="UP000319627"/>
    </source>
</evidence>
<protein>
    <submittedName>
        <fullName evidence="2">Acyl-CoA thioester hydrolase</fullName>
    </submittedName>
</protein>
<evidence type="ECO:0000313" key="2">
    <source>
        <dbReference type="EMBL" id="TWH77339.1"/>
    </source>
</evidence>
<dbReference type="EMBL" id="VLKG01000001">
    <property type="protein sequence ID" value="TWH77339.1"/>
    <property type="molecule type" value="Genomic_DNA"/>
</dbReference>
<dbReference type="InterPro" id="IPR050563">
    <property type="entry name" value="4-hydroxybenzoyl-CoA_TE"/>
</dbReference>
<dbReference type="InterPro" id="IPR029069">
    <property type="entry name" value="HotDog_dom_sf"/>
</dbReference>
<proteinExistence type="predicted"/>
<dbReference type="PANTHER" id="PTHR31793">
    <property type="entry name" value="4-HYDROXYBENZOYL-COA THIOESTERASE FAMILY MEMBER"/>
    <property type="match status" value="1"/>
</dbReference>
<dbReference type="SUPFAM" id="SSF54637">
    <property type="entry name" value="Thioesterase/thiol ester dehydrase-isomerase"/>
    <property type="match status" value="1"/>
</dbReference>
<dbReference type="Proteomes" id="UP000319627">
    <property type="component" value="Unassembled WGS sequence"/>
</dbReference>
<organism evidence="2 3">
    <name type="scientific">Azomonas agilis</name>
    <dbReference type="NCBI Taxonomy" id="116849"/>
    <lineage>
        <taxon>Bacteria</taxon>
        <taxon>Pseudomonadati</taxon>
        <taxon>Pseudomonadota</taxon>
        <taxon>Gammaproteobacteria</taxon>
        <taxon>Pseudomonadales</taxon>
        <taxon>Pseudomonadaceae</taxon>
        <taxon>Azomonas</taxon>
    </lineage>
</organism>
<keyword evidence="1 2" id="KW-0378">Hydrolase</keyword>
<dbReference type="Gene3D" id="3.10.129.10">
    <property type="entry name" value="Hotdog Thioesterase"/>
    <property type="match status" value="1"/>
</dbReference>
<dbReference type="AlphaFoldDB" id="A0A562J257"/>
<dbReference type="Pfam" id="PF13279">
    <property type="entry name" value="4HBT_2"/>
    <property type="match status" value="1"/>
</dbReference>
<dbReference type="OrthoDB" id="9801517at2"/>
<dbReference type="PANTHER" id="PTHR31793:SF37">
    <property type="entry name" value="ACYL-COA THIOESTER HYDROLASE YBGC"/>
    <property type="match status" value="1"/>
</dbReference>
<dbReference type="CDD" id="cd00586">
    <property type="entry name" value="4HBT"/>
    <property type="match status" value="1"/>
</dbReference>
<dbReference type="GO" id="GO:0047617">
    <property type="term" value="F:fatty acyl-CoA hydrolase activity"/>
    <property type="evidence" value="ECO:0007669"/>
    <property type="project" value="TreeGrafter"/>
</dbReference>
<keyword evidence="3" id="KW-1185">Reference proteome</keyword>
<evidence type="ECO:0000256" key="1">
    <source>
        <dbReference type="ARBA" id="ARBA00022801"/>
    </source>
</evidence>
<reference evidence="2 3" key="1">
    <citation type="submission" date="2019-07" db="EMBL/GenBank/DDBJ databases">
        <title>Genomic Encyclopedia of Type Strains, Phase I: the one thousand microbial genomes (KMG-I) project.</title>
        <authorList>
            <person name="Kyrpides N."/>
        </authorList>
    </citation>
    <scope>NUCLEOTIDE SEQUENCE [LARGE SCALE GENOMIC DNA]</scope>
    <source>
        <strain evidence="2 3">DSM 375</strain>
    </source>
</reference>
<name>A0A562J257_9GAMM</name>
<accession>A0A562J257</accession>